<evidence type="ECO:0000313" key="8">
    <source>
        <dbReference type="EMBL" id="OEU17618.1"/>
    </source>
</evidence>
<reference evidence="8 9" key="1">
    <citation type="submission" date="2016-09" db="EMBL/GenBank/DDBJ databases">
        <title>Extensive genetic diversity and differential bi-allelic expression allows diatom success in the polar Southern Ocean.</title>
        <authorList>
            <consortium name="DOE Joint Genome Institute"/>
            <person name="Mock T."/>
            <person name="Otillar R.P."/>
            <person name="Strauss J."/>
            <person name="Dupont C."/>
            <person name="Frickenhaus S."/>
            <person name="Maumus F."/>
            <person name="Mcmullan M."/>
            <person name="Sanges R."/>
            <person name="Schmutz J."/>
            <person name="Toseland A."/>
            <person name="Valas R."/>
            <person name="Veluchamy A."/>
            <person name="Ward B.J."/>
            <person name="Allen A."/>
            <person name="Barry K."/>
            <person name="Falciatore A."/>
            <person name="Ferrante M."/>
            <person name="Fortunato A.E."/>
            <person name="Gloeckner G."/>
            <person name="Gruber A."/>
            <person name="Hipkin R."/>
            <person name="Janech M."/>
            <person name="Kroth P."/>
            <person name="Leese F."/>
            <person name="Lindquist E."/>
            <person name="Lyon B.R."/>
            <person name="Martin J."/>
            <person name="Mayer C."/>
            <person name="Parker M."/>
            <person name="Quesneville H."/>
            <person name="Raymond J."/>
            <person name="Uhlig C."/>
            <person name="Valentin K.U."/>
            <person name="Worden A.Z."/>
            <person name="Armbrust E.V."/>
            <person name="Bowler C."/>
            <person name="Green B."/>
            <person name="Moulton V."/>
            <person name="Van Oosterhout C."/>
            <person name="Grigoriev I."/>
        </authorList>
    </citation>
    <scope>NUCLEOTIDE SEQUENCE [LARGE SCALE GENOMIC DNA]</scope>
    <source>
        <strain evidence="8 9">CCMP1102</strain>
    </source>
</reference>
<dbReference type="InterPro" id="IPR032466">
    <property type="entry name" value="Metal_Hydrolase"/>
</dbReference>
<dbReference type="SUPFAM" id="SSF51556">
    <property type="entry name" value="Metallo-dependent hydrolases"/>
    <property type="match status" value="1"/>
</dbReference>
<keyword evidence="9" id="KW-1185">Reference proteome</keyword>
<evidence type="ECO:0000256" key="4">
    <source>
        <dbReference type="ARBA" id="ARBA00022726"/>
    </source>
</evidence>
<gene>
    <name evidence="8" type="ORF">FRACYDRAFT_238041</name>
</gene>
<evidence type="ECO:0000256" key="2">
    <source>
        <dbReference type="ARBA" id="ARBA00005058"/>
    </source>
</evidence>
<evidence type="ECO:0000256" key="5">
    <source>
        <dbReference type="ARBA" id="ARBA00022801"/>
    </source>
</evidence>
<evidence type="ECO:0000256" key="1">
    <source>
        <dbReference type="ARBA" id="ARBA00001947"/>
    </source>
</evidence>
<dbReference type="PANTHER" id="PTHR43114">
    <property type="entry name" value="ADENINE DEAMINASE"/>
    <property type="match status" value="1"/>
</dbReference>
<dbReference type="Gene3D" id="3.20.20.140">
    <property type="entry name" value="Metal-dependent hydrolases"/>
    <property type="match status" value="1"/>
</dbReference>
<dbReference type="NCBIfam" id="TIGR01430">
    <property type="entry name" value="aden_deam"/>
    <property type="match status" value="1"/>
</dbReference>
<dbReference type="Pfam" id="PF00962">
    <property type="entry name" value="A_deaminase"/>
    <property type="match status" value="1"/>
</dbReference>
<dbReference type="AlphaFoldDB" id="A0A1E7FHH8"/>
<keyword evidence="6" id="KW-0862">Zinc</keyword>
<dbReference type="GO" id="GO:0006166">
    <property type="term" value="P:purine ribonucleoside salvage"/>
    <property type="evidence" value="ECO:0007669"/>
    <property type="project" value="UniProtKB-KW"/>
</dbReference>
<feature type="domain" description="Adenosine deaminase" evidence="7">
    <location>
        <begin position="14"/>
        <end position="344"/>
    </location>
</feature>
<dbReference type="InterPro" id="IPR006330">
    <property type="entry name" value="Ado/ade_deaminase"/>
</dbReference>
<dbReference type="GO" id="GO:0046872">
    <property type="term" value="F:metal ion binding"/>
    <property type="evidence" value="ECO:0007669"/>
    <property type="project" value="UniProtKB-KW"/>
</dbReference>
<proteinExistence type="predicted"/>
<keyword evidence="3" id="KW-0479">Metal-binding</keyword>
<dbReference type="EMBL" id="KV784357">
    <property type="protein sequence ID" value="OEU17618.1"/>
    <property type="molecule type" value="Genomic_DNA"/>
</dbReference>
<organism evidence="8 9">
    <name type="scientific">Fragilariopsis cylindrus CCMP1102</name>
    <dbReference type="NCBI Taxonomy" id="635003"/>
    <lineage>
        <taxon>Eukaryota</taxon>
        <taxon>Sar</taxon>
        <taxon>Stramenopiles</taxon>
        <taxon>Ochrophyta</taxon>
        <taxon>Bacillariophyta</taxon>
        <taxon>Bacillariophyceae</taxon>
        <taxon>Bacillariophycidae</taxon>
        <taxon>Bacillariales</taxon>
        <taxon>Bacillariaceae</taxon>
        <taxon>Fragilariopsis</taxon>
    </lineage>
</organism>
<comment type="cofactor">
    <cofactor evidence="1">
        <name>Zn(2+)</name>
        <dbReference type="ChEBI" id="CHEBI:29105"/>
    </cofactor>
</comment>
<sequence length="355" mass="38957">MTTDQQQRELSTLPKAELHLHLEGAMRRTTLVELCNKYEIPIPIDTAGRRFDDFSAFVDVYIAACDCIREVSDIKRLFQEVAEDVKLSGAVWIEIAPSFSFYSHRFGGHFECLRLLAEAAEEAERSTGVGIGIVVSVERHLGVEEAEKLAHIAKRGAESLKICGRPAILGLGLHGPEEGNSPSQFKDAFDIACCSKSTMVSLPHAGEIAPYPGGGAKSAIDAVQILKAKRIAHGVLAFDNEDAMQILVDSNICLDVCVSSNYLLNVVPTVESHPLVKLLERGIPCTINSDDPLLFGCSLLFEYEICRNDLNMDDTMLARCAKHSFEYSCAPEEIKTKNIADIDRWLSLSVESSSP</sequence>
<dbReference type="PANTHER" id="PTHR43114:SF6">
    <property type="entry name" value="ADENINE DEAMINASE"/>
    <property type="match status" value="1"/>
</dbReference>
<dbReference type="GO" id="GO:0019239">
    <property type="term" value="F:deaminase activity"/>
    <property type="evidence" value="ECO:0007669"/>
    <property type="project" value="InterPro"/>
</dbReference>
<accession>A0A1E7FHH8</accession>
<comment type="pathway">
    <text evidence="2">Purine metabolism; purine nucleoside salvage.</text>
</comment>
<evidence type="ECO:0000259" key="7">
    <source>
        <dbReference type="Pfam" id="PF00962"/>
    </source>
</evidence>
<dbReference type="GO" id="GO:0016814">
    <property type="term" value="F:hydrolase activity, acting on carbon-nitrogen (but not peptide) bonds, in cyclic amidines"/>
    <property type="evidence" value="ECO:0007669"/>
    <property type="project" value="UniProtKB-ARBA"/>
</dbReference>
<evidence type="ECO:0000256" key="6">
    <source>
        <dbReference type="ARBA" id="ARBA00022833"/>
    </source>
</evidence>
<dbReference type="Proteomes" id="UP000095751">
    <property type="component" value="Unassembled WGS sequence"/>
</dbReference>
<dbReference type="InParanoid" id="A0A1E7FHH8"/>
<dbReference type="InterPro" id="IPR001365">
    <property type="entry name" value="A_deaminase_dom"/>
</dbReference>
<keyword evidence="4" id="KW-0660">Purine salvage</keyword>
<dbReference type="OrthoDB" id="272271at2759"/>
<dbReference type="KEGG" id="fcy:FRACYDRAFT_238041"/>
<evidence type="ECO:0000313" key="9">
    <source>
        <dbReference type="Proteomes" id="UP000095751"/>
    </source>
</evidence>
<keyword evidence="5" id="KW-0378">Hydrolase</keyword>
<protein>
    <submittedName>
        <fullName evidence="8">Adenosine deaminase</fullName>
    </submittedName>
</protein>
<name>A0A1E7FHH8_9STRA</name>
<evidence type="ECO:0000256" key="3">
    <source>
        <dbReference type="ARBA" id="ARBA00022723"/>
    </source>
</evidence>
<dbReference type="UniPathway" id="UPA00606"/>